<keyword evidence="2" id="KW-1185">Reference proteome</keyword>
<organism evidence="1 2">
    <name type="scientific">Paenibacillus sophorae</name>
    <dbReference type="NCBI Taxonomy" id="1333845"/>
    <lineage>
        <taxon>Bacteria</taxon>
        <taxon>Bacillati</taxon>
        <taxon>Bacillota</taxon>
        <taxon>Bacilli</taxon>
        <taxon>Bacillales</taxon>
        <taxon>Paenibacillaceae</taxon>
        <taxon>Paenibacillus</taxon>
    </lineage>
</organism>
<sequence length="138" mass="15858">MDIQCGNGLWLKCFFANGNECGYPRPFLVISCNETTGTIQLLNVSSVLGKERKLLMDSNLQIMRHNPPFPDASFVKLDEVYGLDYFPKLINSIKNQNLLLEDELNKITEEFRSYKATNTVLKVSFSYQDLISRNNKLR</sequence>
<dbReference type="EMBL" id="CP076607">
    <property type="protein sequence ID" value="QWU14455.1"/>
    <property type="molecule type" value="Genomic_DNA"/>
</dbReference>
<name>A0ABX8H874_9BACL</name>
<accession>A0ABX8H874</accession>
<dbReference type="SUPFAM" id="SSF50118">
    <property type="entry name" value="Cell growth inhibitor/plasmid maintenance toxic component"/>
    <property type="match status" value="1"/>
</dbReference>
<gene>
    <name evidence="1" type="ORF">KP014_21340</name>
</gene>
<dbReference type="Proteomes" id="UP000683429">
    <property type="component" value="Chromosome"/>
</dbReference>
<evidence type="ECO:0000313" key="2">
    <source>
        <dbReference type="Proteomes" id="UP000683429"/>
    </source>
</evidence>
<reference evidence="1 2" key="1">
    <citation type="submission" date="2021-06" db="EMBL/GenBank/DDBJ databases">
        <title>Whole genome sequence of Paenibacillus sophorae DSM23020 for comparative genomics.</title>
        <authorList>
            <person name="Kim M.-J."/>
            <person name="Lee G."/>
            <person name="Shin J.-H."/>
        </authorList>
    </citation>
    <scope>NUCLEOTIDE SEQUENCE [LARGE SCALE GENOMIC DNA]</scope>
    <source>
        <strain evidence="1 2">DSM 23020</strain>
    </source>
</reference>
<proteinExistence type="predicted"/>
<evidence type="ECO:0000313" key="1">
    <source>
        <dbReference type="EMBL" id="QWU14455.1"/>
    </source>
</evidence>
<protein>
    <submittedName>
        <fullName evidence="1">Uncharacterized protein</fullName>
    </submittedName>
</protein>
<dbReference type="RefSeq" id="WP_139210546.1">
    <property type="nucleotide sequence ID" value="NZ_CP076607.1"/>
</dbReference>